<sequence>MAIIEYRPEPEEFGWTFGGLEPVRRVAPGDVLRLWTEDAFGGHLRSTSSRLSTDVPGLLTNPQTGPFHVEGARPGDTLVLHVLDLRPARTWGASCAFPGFGGLTSTDLDPSLQDLLPERVWMYDVDAEAGTVTYRALDSDHQMALPLEPMLGTIGVAPARGEVRSSLVPDRHGGNLDVPAVRPGTTVYLGVNVEGALFSVGDGHYRQGEGELCGSGVEGALWVDLVVDLLPGVPTAGPRLETDDSLIAVGSARPLDAAWRIAHLDLVRWVADRTGLSPMDAYQLVSQVGRSPIGNVVDPNFTVTAVVDKKYLPGLDEAADGLHQRLRATDLPARP</sequence>
<dbReference type="InterPro" id="IPR004304">
    <property type="entry name" value="FmdA_AmdA"/>
</dbReference>
<dbReference type="Proteomes" id="UP000306985">
    <property type="component" value="Unassembled WGS sequence"/>
</dbReference>
<dbReference type="PANTHER" id="PTHR31891">
    <property type="entry name" value="FORMAMIDASE C869.04-RELATED"/>
    <property type="match status" value="1"/>
</dbReference>
<dbReference type="Gene3D" id="2.40.10.120">
    <property type="match status" value="1"/>
</dbReference>
<dbReference type="PANTHER" id="PTHR31891:SF1">
    <property type="entry name" value="FORMAMIDASE C869.04-RELATED"/>
    <property type="match status" value="1"/>
</dbReference>
<proteinExistence type="predicted"/>
<dbReference type="Gene3D" id="3.10.28.20">
    <property type="entry name" value="Acetamidase/Formamidase-like domains"/>
    <property type="match status" value="1"/>
</dbReference>
<keyword evidence="2" id="KW-1185">Reference proteome</keyword>
<gene>
    <name evidence="1" type="ORF">FDO65_17840</name>
</gene>
<dbReference type="Gene3D" id="2.60.120.580">
    <property type="entry name" value="Acetamidase/Formamidase-like domains"/>
    <property type="match status" value="1"/>
</dbReference>
<dbReference type="OrthoDB" id="9785236at2"/>
<reference evidence="1 2" key="1">
    <citation type="submission" date="2019-05" db="EMBL/GenBank/DDBJ databases">
        <title>Nakamurella sp. N5BH11, whole genome shotgun sequence.</title>
        <authorList>
            <person name="Tuo L."/>
        </authorList>
    </citation>
    <scope>NUCLEOTIDE SEQUENCE [LARGE SCALE GENOMIC DNA]</scope>
    <source>
        <strain evidence="1 2">N5BH11</strain>
    </source>
</reference>
<dbReference type="RefSeq" id="WP_137451089.1">
    <property type="nucleotide sequence ID" value="NZ_SZZH01000005.1"/>
</dbReference>
<dbReference type="EMBL" id="SZZH01000005">
    <property type="protein sequence ID" value="TKV57385.1"/>
    <property type="molecule type" value="Genomic_DNA"/>
</dbReference>
<name>A0A4V6CRF8_9ACTN</name>
<comment type="caution">
    <text evidence="1">The sequence shown here is derived from an EMBL/GenBank/DDBJ whole genome shotgun (WGS) entry which is preliminary data.</text>
</comment>
<evidence type="ECO:0000313" key="2">
    <source>
        <dbReference type="Proteomes" id="UP000306985"/>
    </source>
</evidence>
<dbReference type="AlphaFoldDB" id="A0A4V6CRF8"/>
<evidence type="ECO:0000313" key="1">
    <source>
        <dbReference type="EMBL" id="TKV57385.1"/>
    </source>
</evidence>
<dbReference type="Pfam" id="PF03069">
    <property type="entry name" value="FmdA_AmdA"/>
    <property type="match status" value="2"/>
</dbReference>
<protein>
    <submittedName>
        <fullName evidence="1">Acetamidase</fullName>
    </submittedName>
</protein>
<accession>A0A4V6CRF8</accession>
<dbReference type="SUPFAM" id="SSF141130">
    <property type="entry name" value="Acetamidase/Formamidase-like"/>
    <property type="match status" value="1"/>
</dbReference>
<organism evidence="1 2">
    <name type="scientific">Nakamurella flava</name>
    <dbReference type="NCBI Taxonomy" id="2576308"/>
    <lineage>
        <taxon>Bacteria</taxon>
        <taxon>Bacillati</taxon>
        <taxon>Actinomycetota</taxon>
        <taxon>Actinomycetes</taxon>
        <taxon>Nakamurellales</taxon>
        <taxon>Nakamurellaceae</taxon>
        <taxon>Nakamurella</taxon>
    </lineage>
</organism>
<dbReference type="GO" id="GO:0016811">
    <property type="term" value="F:hydrolase activity, acting on carbon-nitrogen (but not peptide) bonds, in linear amides"/>
    <property type="evidence" value="ECO:0007669"/>
    <property type="project" value="InterPro"/>
</dbReference>